<keyword evidence="4" id="KW-0560">Oxidoreductase</keyword>
<keyword evidence="2 7" id="KW-0812">Transmembrane</keyword>
<evidence type="ECO:0000259" key="8">
    <source>
        <dbReference type="Pfam" id="PF04116"/>
    </source>
</evidence>
<evidence type="ECO:0000256" key="4">
    <source>
        <dbReference type="ARBA" id="ARBA00023002"/>
    </source>
</evidence>
<organism evidence="9 10">
    <name type="scientific">Enterovirga aerilata</name>
    <dbReference type="NCBI Taxonomy" id="2730920"/>
    <lineage>
        <taxon>Bacteria</taxon>
        <taxon>Pseudomonadati</taxon>
        <taxon>Pseudomonadota</taxon>
        <taxon>Alphaproteobacteria</taxon>
        <taxon>Hyphomicrobiales</taxon>
        <taxon>Methylobacteriaceae</taxon>
        <taxon>Enterovirga</taxon>
    </lineage>
</organism>
<dbReference type="AlphaFoldDB" id="A0A849ICG2"/>
<evidence type="ECO:0000313" key="10">
    <source>
        <dbReference type="Proteomes" id="UP000564885"/>
    </source>
</evidence>
<sequence>MIEAYLLPVAENVGGTIVSILPGTLALAVIFTVLHWLAEPCNRGLPWWRKPGLVTDFVFMFGLPILGGWVRVFFLIFGALFIYRIGPDELGAFFRGGHGPLAGLPFWVQVAVFLVLGDLMMYWTHRLFHGASLWRYHAIHHAPEHLDWTSATRFHPVNIFFHSVLADAVLLLLGISPEVLVYLAPFNVAMSAFVHANLDWTLGPFRYVIAGPVFHRWHHTDPARGGMANFAPTFPVFDLIFGTFYMPKGELPDRYGVDDEHFPEGLTAQLLYPFRKEREARPEDAEAQALPAR</sequence>
<feature type="transmembrane region" description="Helical" evidence="7">
    <location>
        <begin position="104"/>
        <end position="123"/>
    </location>
</feature>
<gene>
    <name evidence="9" type="ORF">HJG44_14860</name>
</gene>
<dbReference type="PANTHER" id="PTHR21624">
    <property type="entry name" value="STEROL DESATURASE-RELATED PROTEIN"/>
    <property type="match status" value="1"/>
</dbReference>
<feature type="transmembrane region" description="Helical" evidence="7">
    <location>
        <begin position="12"/>
        <end position="37"/>
    </location>
</feature>
<keyword evidence="6 7" id="KW-0472">Membrane</keyword>
<evidence type="ECO:0000256" key="2">
    <source>
        <dbReference type="ARBA" id="ARBA00022692"/>
    </source>
</evidence>
<name>A0A849ICG2_9HYPH</name>
<feature type="domain" description="Fatty acid hydroxylase" evidence="8">
    <location>
        <begin position="111"/>
        <end position="243"/>
    </location>
</feature>
<accession>A0A849ICG2</accession>
<dbReference type="Proteomes" id="UP000564885">
    <property type="component" value="Unassembled WGS sequence"/>
</dbReference>
<keyword evidence="10" id="KW-1185">Reference proteome</keyword>
<feature type="transmembrane region" description="Helical" evidence="7">
    <location>
        <begin position="159"/>
        <end position="183"/>
    </location>
</feature>
<reference evidence="9 10" key="1">
    <citation type="submission" date="2020-04" db="EMBL/GenBank/DDBJ databases">
        <title>Enterovirga sp. isolate from soil.</title>
        <authorList>
            <person name="Chea S."/>
            <person name="Kim D.-U."/>
        </authorList>
    </citation>
    <scope>NUCLEOTIDE SEQUENCE [LARGE SCALE GENOMIC DNA]</scope>
    <source>
        <strain evidence="9 10">DB1703</strain>
    </source>
</reference>
<keyword evidence="5" id="KW-0443">Lipid metabolism</keyword>
<dbReference type="GO" id="GO:0012505">
    <property type="term" value="C:endomembrane system"/>
    <property type="evidence" value="ECO:0007669"/>
    <property type="project" value="UniProtKB-SubCell"/>
</dbReference>
<dbReference type="GO" id="GO:0016020">
    <property type="term" value="C:membrane"/>
    <property type="evidence" value="ECO:0007669"/>
    <property type="project" value="GOC"/>
</dbReference>
<dbReference type="GO" id="GO:0006643">
    <property type="term" value="P:membrane lipid metabolic process"/>
    <property type="evidence" value="ECO:0007669"/>
    <property type="project" value="TreeGrafter"/>
</dbReference>
<evidence type="ECO:0000256" key="6">
    <source>
        <dbReference type="ARBA" id="ARBA00023136"/>
    </source>
</evidence>
<protein>
    <submittedName>
        <fullName evidence="9">Sterol desaturase family protein</fullName>
    </submittedName>
</protein>
<evidence type="ECO:0000256" key="1">
    <source>
        <dbReference type="ARBA" id="ARBA00004127"/>
    </source>
</evidence>
<comment type="subcellular location">
    <subcellularLocation>
        <location evidence="1">Endomembrane system</location>
        <topology evidence="1">Multi-pass membrane protein</topology>
    </subcellularLocation>
</comment>
<keyword evidence="3 7" id="KW-1133">Transmembrane helix</keyword>
<evidence type="ECO:0000256" key="3">
    <source>
        <dbReference type="ARBA" id="ARBA00022989"/>
    </source>
</evidence>
<dbReference type="InterPro" id="IPR006694">
    <property type="entry name" value="Fatty_acid_hydroxylase"/>
</dbReference>
<dbReference type="PANTHER" id="PTHR21624:SF1">
    <property type="entry name" value="ALKYLGLYCEROL MONOOXYGENASE"/>
    <property type="match status" value="1"/>
</dbReference>
<dbReference type="EMBL" id="JABEPP010000004">
    <property type="protein sequence ID" value="NNM73667.1"/>
    <property type="molecule type" value="Genomic_DNA"/>
</dbReference>
<dbReference type="InterPro" id="IPR051689">
    <property type="entry name" value="Sterol_desaturase/TMEM195"/>
</dbReference>
<dbReference type="GO" id="GO:0005506">
    <property type="term" value="F:iron ion binding"/>
    <property type="evidence" value="ECO:0007669"/>
    <property type="project" value="InterPro"/>
</dbReference>
<dbReference type="Pfam" id="PF04116">
    <property type="entry name" value="FA_hydroxylase"/>
    <property type="match status" value="1"/>
</dbReference>
<evidence type="ECO:0000256" key="7">
    <source>
        <dbReference type="SAM" id="Phobius"/>
    </source>
</evidence>
<dbReference type="GO" id="GO:0050479">
    <property type="term" value="F:glyceryl-ether monooxygenase activity"/>
    <property type="evidence" value="ECO:0007669"/>
    <property type="project" value="TreeGrafter"/>
</dbReference>
<feature type="transmembrane region" description="Helical" evidence="7">
    <location>
        <begin position="57"/>
        <end position="83"/>
    </location>
</feature>
<dbReference type="GO" id="GO:0008610">
    <property type="term" value="P:lipid biosynthetic process"/>
    <property type="evidence" value="ECO:0007669"/>
    <property type="project" value="InterPro"/>
</dbReference>
<proteinExistence type="predicted"/>
<comment type="caution">
    <text evidence="9">The sequence shown here is derived from an EMBL/GenBank/DDBJ whole genome shotgun (WGS) entry which is preliminary data.</text>
</comment>
<evidence type="ECO:0000313" key="9">
    <source>
        <dbReference type="EMBL" id="NNM73667.1"/>
    </source>
</evidence>
<evidence type="ECO:0000256" key="5">
    <source>
        <dbReference type="ARBA" id="ARBA00023098"/>
    </source>
</evidence>